<dbReference type="PANTHER" id="PTHR46577">
    <property type="entry name" value="HTH-TYPE TRANSCRIPTIONAL REGULATORY PROTEIN GABR"/>
    <property type="match status" value="1"/>
</dbReference>
<sequence length="465" mass="51439">MKAYQRVVDYIEQRAAQGAWQHNRFLPSVRALSQSLGVSKNTVLHAYQLLEAKHVIRAVPRRGFELVQSVPAKPHPPRPVVLGATALDIIGPAQREARVVFGSANPDTTLNGRKEFFKTLSRAVRRETQSSDAVYTFHESPPGLAALREQIALRTHSGTQEIDKEEVIITNGAQEAISLALRVVTSPGDNVIVESPCFYGTLQCLEALGLNVIEIPSDAEGICLHALESALKSWSTKAIVLNPNANNPTGFIMPEANKRRLLALANQYDLAVIEDDVFGSLIHHSQRNSTLKALDTDGRVMLCNSFSKILDPSLRLGWIAAGRYFDQVNYLKYVTTLATSGIMQHAAADWLSSANYPRHLKHLQGRYRQKRCEFLDALANTLAPEVQVIPPQGGFLCWLQLPETCDGDRIYLEAKEHGISLTPGSLFGTLGQFKHCIRLNFALFNRSGEQMQALERVGQLITEAT</sequence>
<evidence type="ECO:0000259" key="6">
    <source>
        <dbReference type="PROSITE" id="PS50949"/>
    </source>
</evidence>
<dbReference type="CDD" id="cd07377">
    <property type="entry name" value="WHTH_GntR"/>
    <property type="match status" value="1"/>
</dbReference>
<dbReference type="Pfam" id="PF00392">
    <property type="entry name" value="GntR"/>
    <property type="match status" value="1"/>
</dbReference>
<dbReference type="GO" id="GO:0003700">
    <property type="term" value="F:DNA-binding transcription factor activity"/>
    <property type="evidence" value="ECO:0007669"/>
    <property type="project" value="InterPro"/>
</dbReference>
<dbReference type="PROSITE" id="PS50949">
    <property type="entry name" value="HTH_GNTR"/>
    <property type="match status" value="1"/>
</dbReference>
<dbReference type="Gene3D" id="3.40.640.10">
    <property type="entry name" value="Type I PLP-dependent aspartate aminotransferase-like (Major domain)"/>
    <property type="match status" value="1"/>
</dbReference>
<dbReference type="InterPro" id="IPR000524">
    <property type="entry name" value="Tscrpt_reg_HTH_GntR"/>
</dbReference>
<dbReference type="InterPro" id="IPR036390">
    <property type="entry name" value="WH_DNA-bd_sf"/>
</dbReference>
<dbReference type="Pfam" id="PF00155">
    <property type="entry name" value="Aminotran_1_2"/>
    <property type="match status" value="1"/>
</dbReference>
<evidence type="ECO:0000256" key="2">
    <source>
        <dbReference type="ARBA" id="ARBA00022898"/>
    </source>
</evidence>
<evidence type="ECO:0000256" key="1">
    <source>
        <dbReference type="ARBA" id="ARBA00005384"/>
    </source>
</evidence>
<dbReference type="Gene3D" id="1.10.10.10">
    <property type="entry name" value="Winged helix-like DNA-binding domain superfamily/Winged helix DNA-binding domain"/>
    <property type="match status" value="1"/>
</dbReference>
<dbReference type="AlphaFoldDB" id="A0A437Q3V5"/>
<keyword evidence="3" id="KW-0805">Transcription regulation</keyword>
<feature type="domain" description="HTH gntR-type" evidence="6">
    <location>
        <begin position="1"/>
        <end position="69"/>
    </location>
</feature>
<dbReference type="GO" id="GO:0030170">
    <property type="term" value="F:pyridoxal phosphate binding"/>
    <property type="evidence" value="ECO:0007669"/>
    <property type="project" value="InterPro"/>
</dbReference>
<dbReference type="RefSeq" id="WP_127696134.1">
    <property type="nucleotide sequence ID" value="NZ_SACQ01000013.1"/>
</dbReference>
<dbReference type="InterPro" id="IPR015422">
    <property type="entry name" value="PyrdxlP-dep_Trfase_small"/>
</dbReference>
<gene>
    <name evidence="7" type="ORF">EOE65_17465</name>
</gene>
<dbReference type="Proteomes" id="UP000282818">
    <property type="component" value="Unassembled WGS sequence"/>
</dbReference>
<evidence type="ECO:0000256" key="3">
    <source>
        <dbReference type="ARBA" id="ARBA00023015"/>
    </source>
</evidence>
<dbReference type="InterPro" id="IPR004839">
    <property type="entry name" value="Aminotransferase_I/II_large"/>
</dbReference>
<dbReference type="SUPFAM" id="SSF53383">
    <property type="entry name" value="PLP-dependent transferases"/>
    <property type="match status" value="1"/>
</dbReference>
<keyword evidence="8" id="KW-1185">Reference proteome</keyword>
<dbReference type="InterPro" id="IPR036388">
    <property type="entry name" value="WH-like_DNA-bd_sf"/>
</dbReference>
<name>A0A437Q3V5_9GAMM</name>
<dbReference type="Gene3D" id="3.90.1150.10">
    <property type="entry name" value="Aspartate Aminotransferase, domain 1"/>
    <property type="match status" value="1"/>
</dbReference>
<evidence type="ECO:0000313" key="8">
    <source>
        <dbReference type="Proteomes" id="UP000282818"/>
    </source>
</evidence>
<organism evidence="7 8">
    <name type="scientific">Neptunomonas marina</name>
    <dbReference type="NCBI Taxonomy" id="1815562"/>
    <lineage>
        <taxon>Bacteria</taxon>
        <taxon>Pseudomonadati</taxon>
        <taxon>Pseudomonadota</taxon>
        <taxon>Gammaproteobacteria</taxon>
        <taxon>Oceanospirillales</taxon>
        <taxon>Oceanospirillaceae</taxon>
        <taxon>Neptunomonas</taxon>
    </lineage>
</organism>
<dbReference type="SMART" id="SM00345">
    <property type="entry name" value="HTH_GNTR"/>
    <property type="match status" value="1"/>
</dbReference>
<dbReference type="PANTHER" id="PTHR46577:SF2">
    <property type="entry name" value="TRANSCRIPTIONAL REGULATORY PROTEIN"/>
    <property type="match status" value="1"/>
</dbReference>
<dbReference type="InterPro" id="IPR015424">
    <property type="entry name" value="PyrdxlP-dep_Trfase"/>
</dbReference>
<dbReference type="EMBL" id="SACQ01000013">
    <property type="protein sequence ID" value="RVU29218.1"/>
    <property type="molecule type" value="Genomic_DNA"/>
</dbReference>
<keyword evidence="2" id="KW-0663">Pyridoxal phosphate</keyword>
<proteinExistence type="inferred from homology"/>
<accession>A0A437Q3V5</accession>
<keyword evidence="5" id="KW-0804">Transcription</keyword>
<reference evidence="7 8" key="1">
    <citation type="submission" date="2019-01" db="EMBL/GenBank/DDBJ databases">
        <authorList>
            <person name="Chen W.-M."/>
        </authorList>
    </citation>
    <scope>NUCLEOTIDE SEQUENCE [LARGE SCALE GENOMIC DNA]</scope>
    <source>
        <strain evidence="7 8">HPM-16</strain>
    </source>
</reference>
<dbReference type="GO" id="GO:0008483">
    <property type="term" value="F:transaminase activity"/>
    <property type="evidence" value="ECO:0007669"/>
    <property type="project" value="UniProtKB-KW"/>
</dbReference>
<keyword evidence="4" id="KW-0238">DNA-binding</keyword>
<protein>
    <submittedName>
        <fullName evidence="7">PLP-dependent aminotransferase family protein</fullName>
    </submittedName>
</protein>
<evidence type="ECO:0000313" key="7">
    <source>
        <dbReference type="EMBL" id="RVU29218.1"/>
    </source>
</evidence>
<dbReference type="InterPro" id="IPR051446">
    <property type="entry name" value="HTH_trans_reg/aminotransferase"/>
</dbReference>
<evidence type="ECO:0000256" key="4">
    <source>
        <dbReference type="ARBA" id="ARBA00023125"/>
    </source>
</evidence>
<dbReference type="GO" id="GO:0003677">
    <property type="term" value="F:DNA binding"/>
    <property type="evidence" value="ECO:0007669"/>
    <property type="project" value="UniProtKB-KW"/>
</dbReference>
<dbReference type="InterPro" id="IPR015421">
    <property type="entry name" value="PyrdxlP-dep_Trfase_major"/>
</dbReference>
<dbReference type="SUPFAM" id="SSF46785">
    <property type="entry name" value="Winged helix' DNA-binding domain"/>
    <property type="match status" value="1"/>
</dbReference>
<dbReference type="CDD" id="cd00609">
    <property type="entry name" value="AAT_like"/>
    <property type="match status" value="1"/>
</dbReference>
<evidence type="ECO:0000256" key="5">
    <source>
        <dbReference type="ARBA" id="ARBA00023163"/>
    </source>
</evidence>
<comment type="similarity">
    <text evidence="1">In the C-terminal section; belongs to the class-I pyridoxal-phosphate-dependent aminotransferase family.</text>
</comment>
<keyword evidence="7" id="KW-0808">Transferase</keyword>
<comment type="caution">
    <text evidence="7">The sequence shown here is derived from an EMBL/GenBank/DDBJ whole genome shotgun (WGS) entry which is preliminary data.</text>
</comment>
<keyword evidence="7" id="KW-0032">Aminotransferase</keyword>